<name>A0ABM1A4C4_APLCA</name>
<sequence length="88" mass="9751">MNLTDYFEDLKSVRISGPPPVPAGKFSQDPGCGVSKGCFSNCENQVCDWESSWEEQGSDYRIVLRSTFSADNKYLSLGFNSLLGKMVD</sequence>
<evidence type="ECO:0000313" key="3">
    <source>
        <dbReference type="RefSeq" id="XP_012940592.2"/>
    </source>
</evidence>
<protein>
    <submittedName>
        <fullName evidence="3">Uncharacterized protein LOC101848216</fullName>
    </submittedName>
</protein>
<proteinExistence type="predicted"/>
<dbReference type="PROSITE" id="PS50836">
    <property type="entry name" value="DOMON"/>
    <property type="match status" value="1"/>
</dbReference>
<evidence type="ECO:0000259" key="1">
    <source>
        <dbReference type="PROSITE" id="PS50836"/>
    </source>
</evidence>
<feature type="domain" description="DOMON" evidence="1">
    <location>
        <begin position="43"/>
        <end position="88"/>
    </location>
</feature>
<gene>
    <name evidence="3" type="primary">LOC101848216</name>
</gene>
<dbReference type="GeneID" id="101848216"/>
<dbReference type="Proteomes" id="UP000694888">
    <property type="component" value="Unplaced"/>
</dbReference>
<organism evidence="2 3">
    <name type="scientific">Aplysia californica</name>
    <name type="common">California sea hare</name>
    <dbReference type="NCBI Taxonomy" id="6500"/>
    <lineage>
        <taxon>Eukaryota</taxon>
        <taxon>Metazoa</taxon>
        <taxon>Spiralia</taxon>
        <taxon>Lophotrochozoa</taxon>
        <taxon>Mollusca</taxon>
        <taxon>Gastropoda</taxon>
        <taxon>Heterobranchia</taxon>
        <taxon>Euthyneura</taxon>
        <taxon>Tectipleura</taxon>
        <taxon>Aplysiida</taxon>
        <taxon>Aplysioidea</taxon>
        <taxon>Aplysiidae</taxon>
        <taxon>Aplysia</taxon>
    </lineage>
</organism>
<accession>A0ABM1A4C4</accession>
<dbReference type="InterPro" id="IPR005018">
    <property type="entry name" value="DOMON_domain"/>
</dbReference>
<evidence type="ECO:0000313" key="2">
    <source>
        <dbReference type="Proteomes" id="UP000694888"/>
    </source>
</evidence>
<dbReference type="RefSeq" id="XP_012940592.2">
    <property type="nucleotide sequence ID" value="XM_013085138.2"/>
</dbReference>
<reference evidence="3" key="1">
    <citation type="submission" date="2025-08" db="UniProtKB">
        <authorList>
            <consortium name="RefSeq"/>
        </authorList>
    </citation>
    <scope>IDENTIFICATION</scope>
</reference>
<keyword evidence="2" id="KW-1185">Reference proteome</keyword>